<organism evidence="2 3">
    <name type="scientific">Danxiaibacter flavus</name>
    <dbReference type="NCBI Taxonomy" id="3049108"/>
    <lineage>
        <taxon>Bacteria</taxon>
        <taxon>Pseudomonadati</taxon>
        <taxon>Bacteroidota</taxon>
        <taxon>Chitinophagia</taxon>
        <taxon>Chitinophagales</taxon>
        <taxon>Chitinophagaceae</taxon>
        <taxon>Danxiaibacter</taxon>
    </lineage>
</organism>
<keyword evidence="2" id="KW-0808">Transferase</keyword>
<dbReference type="Gene3D" id="3.40.50.2000">
    <property type="entry name" value="Glycogen Phosphorylase B"/>
    <property type="match status" value="2"/>
</dbReference>
<reference evidence="2 3" key="1">
    <citation type="submission" date="2023-07" db="EMBL/GenBank/DDBJ databases">
        <authorList>
            <person name="Lian W.-H."/>
        </authorList>
    </citation>
    <scope>NUCLEOTIDE SEQUENCE [LARGE SCALE GENOMIC DNA]</scope>
    <source>
        <strain evidence="2 3">SYSU DXS3180</strain>
    </source>
</reference>
<dbReference type="Pfam" id="PF00534">
    <property type="entry name" value="Glycos_transf_1"/>
    <property type="match status" value="1"/>
</dbReference>
<dbReference type="RefSeq" id="WP_369329253.1">
    <property type="nucleotide sequence ID" value="NZ_JAULBC010000002.1"/>
</dbReference>
<dbReference type="GO" id="GO:0016757">
    <property type="term" value="F:glycosyltransferase activity"/>
    <property type="evidence" value="ECO:0007669"/>
    <property type="project" value="UniProtKB-KW"/>
</dbReference>
<dbReference type="SUPFAM" id="SSF53756">
    <property type="entry name" value="UDP-Glycosyltransferase/glycogen phosphorylase"/>
    <property type="match status" value="1"/>
</dbReference>
<dbReference type="PANTHER" id="PTHR12526">
    <property type="entry name" value="GLYCOSYLTRANSFERASE"/>
    <property type="match status" value="1"/>
</dbReference>
<accession>A0ABV3ZD92</accession>
<comment type="caution">
    <text evidence="2">The sequence shown here is derived from an EMBL/GenBank/DDBJ whole genome shotgun (WGS) entry which is preliminary data.</text>
</comment>
<evidence type="ECO:0000313" key="2">
    <source>
        <dbReference type="EMBL" id="MEX6687849.1"/>
    </source>
</evidence>
<evidence type="ECO:0000259" key="1">
    <source>
        <dbReference type="Pfam" id="PF00534"/>
    </source>
</evidence>
<gene>
    <name evidence="2" type="ORF">QTN47_10110</name>
</gene>
<dbReference type="EMBL" id="JAULBC010000002">
    <property type="protein sequence ID" value="MEX6687849.1"/>
    <property type="molecule type" value="Genomic_DNA"/>
</dbReference>
<keyword evidence="2" id="KW-0328">Glycosyltransferase</keyword>
<sequence length="387" mass="43594">METSKKHLAIVTSCTENWGGSEELWARAIPYWLEMGYKISVYKWELDKTHPAFIKLADRGVRLFNLATPFSVYKTVIRKVFRKLKLLKGPIPQEAALRLSSLFRQEKPDLVIVSQGINFDGLQLANACLKRDIPYVLVAQKAVDFYWPPNEIRGLMRNVYQRAVKAYFVSVHNKTLTEQQFGVKFSNADVIVNPIKVPRQILPAPDYNNGYRLACIGRYFLLDKGQDILIRILAMPKWKQRPISVSFIGTGADKEGLIEMAALLGVKNISFVEQTDNIEELWKSYHGLVLPSRSEGTPLVLLEAMACGRMAIVSSVGGNAELISDGVTGFIGDPSEIAFDAAMERAWQLKDEWINIGKRGNAFITKTVSYVPEEFFANSIKSIILEN</sequence>
<proteinExistence type="predicted"/>
<evidence type="ECO:0000313" key="3">
    <source>
        <dbReference type="Proteomes" id="UP001560573"/>
    </source>
</evidence>
<dbReference type="InterPro" id="IPR001296">
    <property type="entry name" value="Glyco_trans_1"/>
</dbReference>
<feature type="domain" description="Glycosyl transferase family 1" evidence="1">
    <location>
        <begin position="214"/>
        <end position="346"/>
    </location>
</feature>
<dbReference type="Proteomes" id="UP001560573">
    <property type="component" value="Unassembled WGS sequence"/>
</dbReference>
<keyword evidence="3" id="KW-1185">Reference proteome</keyword>
<protein>
    <submittedName>
        <fullName evidence="2">Glycosyltransferase</fullName>
        <ecNumber evidence="2">2.4.-.-</ecNumber>
    </submittedName>
</protein>
<name>A0ABV3ZD92_9BACT</name>
<dbReference type="PANTHER" id="PTHR12526:SF638">
    <property type="entry name" value="SPORE COAT PROTEIN SA"/>
    <property type="match status" value="1"/>
</dbReference>
<dbReference type="EC" id="2.4.-.-" evidence="2"/>